<dbReference type="AlphaFoldDB" id="A0A3M7SZU3"/>
<comment type="caution">
    <text evidence="1">The sequence shown here is derived from an EMBL/GenBank/DDBJ whole genome shotgun (WGS) entry which is preliminary data.</text>
</comment>
<reference evidence="1 2" key="1">
    <citation type="journal article" date="2018" name="Sci. Rep.">
        <title>Genomic signatures of local adaptation to the degree of environmental predictability in rotifers.</title>
        <authorList>
            <person name="Franch-Gras L."/>
            <person name="Hahn C."/>
            <person name="Garcia-Roger E.M."/>
            <person name="Carmona M.J."/>
            <person name="Serra M."/>
            <person name="Gomez A."/>
        </authorList>
    </citation>
    <scope>NUCLEOTIDE SEQUENCE [LARGE SCALE GENOMIC DNA]</scope>
    <source>
        <strain evidence="1">HYR1</strain>
    </source>
</reference>
<dbReference type="EMBL" id="REGN01000525">
    <property type="protein sequence ID" value="RNA41294.1"/>
    <property type="molecule type" value="Genomic_DNA"/>
</dbReference>
<name>A0A3M7SZU3_BRAPC</name>
<protein>
    <submittedName>
        <fullName evidence="1">Uncharacterized protein</fullName>
    </submittedName>
</protein>
<evidence type="ECO:0000313" key="1">
    <source>
        <dbReference type="EMBL" id="RNA41294.1"/>
    </source>
</evidence>
<accession>A0A3M7SZU3</accession>
<proteinExistence type="predicted"/>
<dbReference type="Proteomes" id="UP000276133">
    <property type="component" value="Unassembled WGS sequence"/>
</dbReference>
<gene>
    <name evidence="1" type="ORF">BpHYR1_009321</name>
</gene>
<sequence length="61" mass="7412">MFSHYLLFDGGSIRLSLFLKERHYDIIELISTEFVDRYYLCSFFNYISTLIFLQFQSRLSL</sequence>
<evidence type="ECO:0000313" key="2">
    <source>
        <dbReference type="Proteomes" id="UP000276133"/>
    </source>
</evidence>
<organism evidence="1 2">
    <name type="scientific">Brachionus plicatilis</name>
    <name type="common">Marine rotifer</name>
    <name type="synonym">Brachionus muelleri</name>
    <dbReference type="NCBI Taxonomy" id="10195"/>
    <lineage>
        <taxon>Eukaryota</taxon>
        <taxon>Metazoa</taxon>
        <taxon>Spiralia</taxon>
        <taxon>Gnathifera</taxon>
        <taxon>Rotifera</taxon>
        <taxon>Eurotatoria</taxon>
        <taxon>Monogononta</taxon>
        <taxon>Pseudotrocha</taxon>
        <taxon>Ploima</taxon>
        <taxon>Brachionidae</taxon>
        <taxon>Brachionus</taxon>
    </lineage>
</organism>
<keyword evidence="2" id="KW-1185">Reference proteome</keyword>